<evidence type="ECO:0000313" key="3">
    <source>
        <dbReference type="Proteomes" id="UP000233781"/>
    </source>
</evidence>
<keyword evidence="1" id="KW-0812">Transmembrane</keyword>
<evidence type="ECO:0000313" key="2">
    <source>
        <dbReference type="EMBL" id="PKW26011.1"/>
    </source>
</evidence>
<dbReference type="EMBL" id="PJNE01000001">
    <property type="protein sequence ID" value="PKW26011.1"/>
    <property type="molecule type" value="Genomic_DNA"/>
</dbReference>
<dbReference type="Proteomes" id="UP000233781">
    <property type="component" value="Unassembled WGS sequence"/>
</dbReference>
<keyword evidence="1" id="KW-0472">Membrane</keyword>
<name>A0A2N3YGP4_9MICO</name>
<gene>
    <name evidence="2" type="ORF">ATL31_0815</name>
</gene>
<proteinExistence type="predicted"/>
<organism evidence="2 3">
    <name type="scientific">Phycicoccus duodecadis</name>
    <dbReference type="NCBI Taxonomy" id="173053"/>
    <lineage>
        <taxon>Bacteria</taxon>
        <taxon>Bacillati</taxon>
        <taxon>Actinomycetota</taxon>
        <taxon>Actinomycetes</taxon>
        <taxon>Micrococcales</taxon>
        <taxon>Intrasporangiaceae</taxon>
        <taxon>Phycicoccus</taxon>
    </lineage>
</organism>
<evidence type="ECO:0000256" key="1">
    <source>
        <dbReference type="SAM" id="Phobius"/>
    </source>
</evidence>
<feature type="transmembrane region" description="Helical" evidence="1">
    <location>
        <begin position="21"/>
        <end position="45"/>
    </location>
</feature>
<keyword evidence="1" id="KW-1133">Transmembrane helix</keyword>
<dbReference type="AlphaFoldDB" id="A0A2N3YGP4"/>
<accession>A0A2N3YGP4</accession>
<feature type="transmembrane region" description="Helical" evidence="1">
    <location>
        <begin position="187"/>
        <end position="210"/>
    </location>
</feature>
<sequence>MSGGAAPDTLNPKDPDPMVTIVTRAVGALLALAGLALTVVGVWFATHLGGSGTAQFTLHPPAGRPVLVSPEVLNRVDADVTVSATAAGSGRVRMARANPSDATAVIGGAQHVEVTGVDVRDWTLRSVSRGTGEARGLGTADLWRQQVDGPGRVSLTVRQAQAPESLVVAAEGGRLSTLTLTVTDKRWFVEAVVAALVGLFLLVAGVVALWPRRRSAAAPVTDPQEVSR</sequence>
<protein>
    <submittedName>
        <fullName evidence="2">Uncharacterized protein</fullName>
    </submittedName>
</protein>
<keyword evidence="3" id="KW-1185">Reference proteome</keyword>
<comment type="caution">
    <text evidence="2">The sequence shown here is derived from an EMBL/GenBank/DDBJ whole genome shotgun (WGS) entry which is preliminary data.</text>
</comment>
<reference evidence="2 3" key="1">
    <citation type="submission" date="2017-12" db="EMBL/GenBank/DDBJ databases">
        <title>Sequencing the genomes of 1000 Actinobacteria strains.</title>
        <authorList>
            <person name="Klenk H.-P."/>
        </authorList>
    </citation>
    <scope>NUCLEOTIDE SEQUENCE [LARGE SCALE GENOMIC DNA]</scope>
    <source>
        <strain evidence="2 3">DSM 12806</strain>
    </source>
</reference>